<evidence type="ECO:0000313" key="2">
    <source>
        <dbReference type="Proteomes" id="UP000076798"/>
    </source>
</evidence>
<dbReference type="AlphaFoldDB" id="A0A165WP65"/>
<dbReference type="Proteomes" id="UP000076798">
    <property type="component" value="Unassembled WGS sequence"/>
</dbReference>
<evidence type="ECO:0000313" key="1">
    <source>
        <dbReference type="EMBL" id="KZT31385.1"/>
    </source>
</evidence>
<name>A0A165WP65_9AGAM</name>
<keyword evidence="2" id="KW-1185">Reference proteome</keyword>
<reference evidence="1 2" key="1">
    <citation type="journal article" date="2016" name="Mol. Biol. Evol.">
        <title>Comparative Genomics of Early-Diverging Mushroom-Forming Fungi Provides Insights into the Origins of Lignocellulose Decay Capabilities.</title>
        <authorList>
            <person name="Nagy L.G."/>
            <person name="Riley R."/>
            <person name="Tritt A."/>
            <person name="Adam C."/>
            <person name="Daum C."/>
            <person name="Floudas D."/>
            <person name="Sun H."/>
            <person name="Yadav J.S."/>
            <person name="Pangilinan J."/>
            <person name="Larsson K.H."/>
            <person name="Matsuura K."/>
            <person name="Barry K."/>
            <person name="Labutti K."/>
            <person name="Kuo R."/>
            <person name="Ohm R.A."/>
            <person name="Bhattacharya S.S."/>
            <person name="Shirouzu T."/>
            <person name="Yoshinaga Y."/>
            <person name="Martin F.M."/>
            <person name="Grigoriev I.V."/>
            <person name="Hibbett D.S."/>
        </authorList>
    </citation>
    <scope>NUCLEOTIDE SEQUENCE [LARGE SCALE GENOMIC DNA]</scope>
    <source>
        <strain evidence="1 2">HHB10207 ss-3</strain>
    </source>
</reference>
<dbReference type="EMBL" id="KV428612">
    <property type="protein sequence ID" value="KZT31385.1"/>
    <property type="molecule type" value="Genomic_DNA"/>
</dbReference>
<gene>
    <name evidence="1" type="ORF">SISSUDRAFT_1056519</name>
</gene>
<accession>A0A165WP65</accession>
<organism evidence="1 2">
    <name type="scientific">Sistotremastrum suecicum HHB10207 ss-3</name>
    <dbReference type="NCBI Taxonomy" id="1314776"/>
    <lineage>
        <taxon>Eukaryota</taxon>
        <taxon>Fungi</taxon>
        <taxon>Dikarya</taxon>
        <taxon>Basidiomycota</taxon>
        <taxon>Agaricomycotina</taxon>
        <taxon>Agaricomycetes</taxon>
        <taxon>Sistotremastrales</taxon>
        <taxon>Sistotremastraceae</taxon>
        <taxon>Sistotremastrum</taxon>
    </lineage>
</organism>
<proteinExistence type="predicted"/>
<sequence>MANTTITCIFNSRLHQIAPLLVNAVISRESRCCCSLPSSKQRSPIDFVVNTAGLL</sequence>
<protein>
    <submittedName>
        <fullName evidence="1">Uncharacterized protein</fullName>
    </submittedName>
</protein>